<evidence type="ECO:0000313" key="4">
    <source>
        <dbReference type="Proteomes" id="UP000245916"/>
    </source>
</evidence>
<proteinExistence type="predicted"/>
<dbReference type="InterPro" id="IPR012347">
    <property type="entry name" value="Ferritin-like"/>
</dbReference>
<dbReference type="EMBL" id="QFFF01000002">
    <property type="protein sequence ID" value="PWG01271.1"/>
    <property type="molecule type" value="Genomic_DNA"/>
</dbReference>
<evidence type="ECO:0000259" key="2">
    <source>
        <dbReference type="Pfam" id="PF03713"/>
    </source>
</evidence>
<accession>A0A2U2IZ07</accession>
<feature type="domain" description="DUF305" evidence="2">
    <location>
        <begin position="102"/>
        <end position="157"/>
    </location>
</feature>
<keyword evidence="4" id="KW-1185">Reference proteome</keyword>
<evidence type="ECO:0000256" key="1">
    <source>
        <dbReference type="SAM" id="Phobius"/>
    </source>
</evidence>
<comment type="caution">
    <text evidence="3">The sequence shown here is derived from an EMBL/GenBank/DDBJ whole genome shotgun (WGS) entry which is preliminary data.</text>
</comment>
<keyword evidence="1" id="KW-0812">Transmembrane</keyword>
<evidence type="ECO:0000313" key="3">
    <source>
        <dbReference type="EMBL" id="PWG01271.1"/>
    </source>
</evidence>
<keyword evidence="1" id="KW-0472">Membrane</keyword>
<protein>
    <submittedName>
        <fullName evidence="3">DUF305 domain-containing protein</fullName>
    </submittedName>
</protein>
<sequence length="160" mass="18048">MQEHAGHKDARQAVKGHYGGLGVEMAAHFIIMYLVMYTMIASLDHFYPNNNTLWMTLMMVTPMAPIMMLTMRSMFPSRPLNVAVVAVAVLVFAGSFWAMRAQGGIGNEEFLKSMIPHHSGAILMCERASINDREIADLCRDIVAAQEREIAQMQRILERY</sequence>
<dbReference type="Pfam" id="PF03713">
    <property type="entry name" value="DUF305"/>
    <property type="match status" value="1"/>
</dbReference>
<keyword evidence="1" id="KW-1133">Transmembrane helix</keyword>
<dbReference type="OrthoDB" id="517560at2"/>
<feature type="transmembrane region" description="Helical" evidence="1">
    <location>
        <begin position="21"/>
        <end position="40"/>
    </location>
</feature>
<dbReference type="AlphaFoldDB" id="A0A2U2IZ07"/>
<dbReference type="Gene3D" id="1.20.1260.10">
    <property type="match status" value="1"/>
</dbReference>
<feature type="transmembrane region" description="Helical" evidence="1">
    <location>
        <begin position="52"/>
        <end position="70"/>
    </location>
</feature>
<name>A0A2U2IZ07_9SPHN</name>
<gene>
    <name evidence="3" type="ORF">DF286_14165</name>
</gene>
<reference evidence="3 4" key="1">
    <citation type="submission" date="2018-05" db="EMBL/GenBank/DDBJ databases">
        <title>Genome of Sphingosinicella humi QZX222.</title>
        <authorList>
            <person name="Qiao Z."/>
            <person name="Wang G."/>
        </authorList>
    </citation>
    <scope>NUCLEOTIDE SEQUENCE [LARGE SCALE GENOMIC DNA]</scope>
    <source>
        <strain evidence="3 4">QZX222</strain>
    </source>
</reference>
<feature type="transmembrane region" description="Helical" evidence="1">
    <location>
        <begin position="82"/>
        <end position="99"/>
    </location>
</feature>
<organism evidence="3 4">
    <name type="scientific">Allosphingosinicella humi</name>
    <dbReference type="NCBI Taxonomy" id="2068657"/>
    <lineage>
        <taxon>Bacteria</taxon>
        <taxon>Pseudomonadati</taxon>
        <taxon>Pseudomonadota</taxon>
        <taxon>Alphaproteobacteria</taxon>
        <taxon>Sphingomonadales</taxon>
        <taxon>Sphingomonadaceae</taxon>
        <taxon>Allosphingosinicella</taxon>
    </lineage>
</organism>
<dbReference type="Proteomes" id="UP000245916">
    <property type="component" value="Unassembled WGS sequence"/>
</dbReference>
<dbReference type="InterPro" id="IPR005183">
    <property type="entry name" value="DUF305_CopM-like"/>
</dbReference>